<dbReference type="Proteomes" id="UP000294847">
    <property type="component" value="Chromosome 4"/>
</dbReference>
<evidence type="ECO:0000313" key="2">
    <source>
        <dbReference type="Proteomes" id="UP000294847"/>
    </source>
</evidence>
<dbReference type="AlphaFoldDB" id="A0A4P7NFX0"/>
<proteinExistence type="predicted"/>
<accession>A0A4P7NFX0</accession>
<gene>
    <name evidence="1" type="ORF">PoMZ_07748</name>
</gene>
<dbReference type="EMBL" id="CP034207">
    <property type="protein sequence ID" value="QBZ60805.1"/>
    <property type="molecule type" value="Genomic_DNA"/>
</dbReference>
<protein>
    <submittedName>
        <fullName evidence="1">Uncharacterized protein</fullName>
    </submittedName>
</protein>
<name>A0A4P7NFX0_PYROR</name>
<evidence type="ECO:0000313" key="1">
    <source>
        <dbReference type="EMBL" id="QBZ60805.1"/>
    </source>
</evidence>
<reference evidence="1 2" key="1">
    <citation type="journal article" date="2019" name="Mol. Biol. Evol.">
        <title>Blast fungal genomes show frequent chromosomal changes, gene gains and losses, and effector gene turnover.</title>
        <authorList>
            <person name="Gomez Luciano L.B."/>
            <person name="Jason Tsai I."/>
            <person name="Chuma I."/>
            <person name="Tosa Y."/>
            <person name="Chen Y.H."/>
            <person name="Li J.Y."/>
            <person name="Li M.Y."/>
            <person name="Jade Lu M.Y."/>
            <person name="Nakayashiki H."/>
            <person name="Li W.H."/>
        </authorList>
    </citation>
    <scope>NUCLEOTIDE SEQUENCE [LARGE SCALE GENOMIC DNA]</scope>
    <source>
        <strain evidence="1">MZ5-1-6</strain>
    </source>
</reference>
<organism evidence="1 2">
    <name type="scientific">Pyricularia oryzae</name>
    <name type="common">Rice blast fungus</name>
    <name type="synonym">Magnaporthe oryzae</name>
    <dbReference type="NCBI Taxonomy" id="318829"/>
    <lineage>
        <taxon>Eukaryota</taxon>
        <taxon>Fungi</taxon>
        <taxon>Dikarya</taxon>
        <taxon>Ascomycota</taxon>
        <taxon>Pezizomycotina</taxon>
        <taxon>Sordariomycetes</taxon>
        <taxon>Sordariomycetidae</taxon>
        <taxon>Magnaporthales</taxon>
        <taxon>Pyriculariaceae</taxon>
        <taxon>Pyricularia</taxon>
    </lineage>
</organism>
<sequence>MDRSITLRTGRAIRFEEGKDTWSLYAAHIDAPHTPDDDKETKNYEHADVEDCVAAPTKKPRTKLLTPRR</sequence>